<keyword evidence="2" id="KW-0547">Nucleotide-binding</keyword>
<dbReference type="Gene3D" id="3.40.50.2300">
    <property type="match status" value="1"/>
</dbReference>
<dbReference type="InterPro" id="IPR058031">
    <property type="entry name" value="AAA_lid_NorR"/>
</dbReference>
<dbReference type="InterPro" id="IPR001789">
    <property type="entry name" value="Sig_transdc_resp-reg_receiver"/>
</dbReference>
<dbReference type="PROSITE" id="PS50110">
    <property type="entry name" value="RESPONSE_REGULATORY"/>
    <property type="match status" value="1"/>
</dbReference>
<feature type="modified residue" description="4-aspartylphosphate" evidence="6">
    <location>
        <position position="52"/>
    </location>
</feature>
<dbReference type="GO" id="GO:0005524">
    <property type="term" value="F:ATP binding"/>
    <property type="evidence" value="ECO:0007669"/>
    <property type="project" value="UniProtKB-KW"/>
</dbReference>
<dbReference type="Gene3D" id="1.10.10.60">
    <property type="entry name" value="Homeodomain-like"/>
    <property type="match status" value="1"/>
</dbReference>
<dbReference type="Pfam" id="PF02954">
    <property type="entry name" value="HTH_8"/>
    <property type="match status" value="1"/>
</dbReference>
<feature type="domain" description="Sigma-54 factor interaction" evidence="7">
    <location>
        <begin position="142"/>
        <end position="371"/>
    </location>
</feature>
<sequence length="466" mass="53589">MKKILVADDEPIKRVTVTDFLSKNGYEVISCENAIEGFDRFKKENPDIVITDLKMPEMDGIEFLKEIKKIDSEAVVIMMTAYATVETAVEAMKQGAYDYITKPFELDELLLMFKRIEEFQRLKSENLELKEKLFEKYECCNIVGKSKIMREIYELISCIANTQSTVLVQGESGTGKELVANAIHYNSKRRNNPLIKVNCAVFNENLLESELFGHEKGSFTGAIGRKPGRFELANGGTIFFDDIDDLPLSIQVKLLRVLQEREFERVGGTNPIKVDIRVIAATKENLLEKVRNGEFRKDLYYRINVVNIELPPLRERSEDIALLFDYFLKKFCKREAKEIPKIEPEAMQELISYYWPGNVRELENIVEQMVTVMKGDMLTADMVKKRIDYFQYTGSFVDVTKLHPDNRVFNEIMEQAEKELIAWALNESKGNKTIGAQLLKMKRSTFCDKVNKYGLENDVGDGNTET</sequence>
<dbReference type="SUPFAM" id="SSF52172">
    <property type="entry name" value="CheY-like"/>
    <property type="match status" value="1"/>
</dbReference>
<dbReference type="PRINTS" id="PR01590">
    <property type="entry name" value="HTHFIS"/>
</dbReference>
<keyword evidence="4" id="KW-0805">Transcription regulation</keyword>
<comment type="caution">
    <text evidence="9">The sequence shown here is derived from an EMBL/GenBank/DDBJ whole genome shotgun (WGS) entry which is preliminary data.</text>
</comment>
<dbReference type="PANTHER" id="PTHR32071:SF57">
    <property type="entry name" value="C4-DICARBOXYLATE TRANSPORT TRANSCRIPTIONAL REGULATORY PROTEIN DCTD"/>
    <property type="match status" value="1"/>
</dbReference>
<dbReference type="InterPro" id="IPR009057">
    <property type="entry name" value="Homeodomain-like_sf"/>
</dbReference>
<evidence type="ECO:0000313" key="9">
    <source>
        <dbReference type="EMBL" id="OGL54857.1"/>
    </source>
</evidence>
<dbReference type="PROSITE" id="PS00688">
    <property type="entry name" value="SIGMA54_INTERACT_3"/>
    <property type="match status" value="1"/>
</dbReference>
<dbReference type="Pfam" id="PF00072">
    <property type="entry name" value="Response_reg"/>
    <property type="match status" value="1"/>
</dbReference>
<dbReference type="InterPro" id="IPR027417">
    <property type="entry name" value="P-loop_NTPase"/>
</dbReference>
<proteinExistence type="predicted"/>
<evidence type="ECO:0008006" key="11">
    <source>
        <dbReference type="Google" id="ProtNLM"/>
    </source>
</evidence>
<organism evidence="9 10">
    <name type="scientific">Candidatus Schekmanbacteria bacterium RIFCSPLOWO2_12_FULL_38_15</name>
    <dbReference type="NCBI Taxonomy" id="1817883"/>
    <lineage>
        <taxon>Bacteria</taxon>
        <taxon>Candidatus Schekmaniibacteriota</taxon>
    </lineage>
</organism>
<dbReference type="EMBL" id="MGDI01000005">
    <property type="protein sequence ID" value="OGL54857.1"/>
    <property type="molecule type" value="Genomic_DNA"/>
</dbReference>
<dbReference type="SUPFAM" id="SSF46689">
    <property type="entry name" value="Homeodomain-like"/>
    <property type="match status" value="1"/>
</dbReference>
<dbReference type="AlphaFoldDB" id="A0A1F7SNT6"/>
<evidence type="ECO:0000256" key="2">
    <source>
        <dbReference type="ARBA" id="ARBA00022741"/>
    </source>
</evidence>
<dbReference type="SUPFAM" id="SSF52540">
    <property type="entry name" value="P-loop containing nucleoside triphosphate hydrolases"/>
    <property type="match status" value="1"/>
</dbReference>
<gene>
    <name evidence="9" type="ORF">A3G31_01915</name>
</gene>
<dbReference type="PROSITE" id="PS00675">
    <property type="entry name" value="SIGMA54_INTERACT_1"/>
    <property type="match status" value="1"/>
</dbReference>
<evidence type="ECO:0000256" key="1">
    <source>
        <dbReference type="ARBA" id="ARBA00022553"/>
    </source>
</evidence>
<evidence type="ECO:0000259" key="8">
    <source>
        <dbReference type="PROSITE" id="PS50110"/>
    </source>
</evidence>
<evidence type="ECO:0000256" key="6">
    <source>
        <dbReference type="PROSITE-ProRule" id="PRU00169"/>
    </source>
</evidence>
<dbReference type="InterPro" id="IPR003593">
    <property type="entry name" value="AAA+_ATPase"/>
</dbReference>
<dbReference type="Gene3D" id="3.40.50.300">
    <property type="entry name" value="P-loop containing nucleotide triphosphate hydrolases"/>
    <property type="match status" value="1"/>
</dbReference>
<name>A0A1F7SNT6_9BACT</name>
<dbReference type="SMART" id="SM00382">
    <property type="entry name" value="AAA"/>
    <property type="match status" value="1"/>
</dbReference>
<keyword evidence="3" id="KW-0067">ATP-binding</keyword>
<dbReference type="GO" id="GO:0006355">
    <property type="term" value="P:regulation of DNA-templated transcription"/>
    <property type="evidence" value="ECO:0007669"/>
    <property type="project" value="InterPro"/>
</dbReference>
<dbReference type="SMART" id="SM00448">
    <property type="entry name" value="REC"/>
    <property type="match status" value="1"/>
</dbReference>
<accession>A0A1F7SNT6</accession>
<dbReference type="GO" id="GO:0000160">
    <property type="term" value="P:phosphorelay signal transduction system"/>
    <property type="evidence" value="ECO:0007669"/>
    <property type="project" value="InterPro"/>
</dbReference>
<dbReference type="FunFam" id="3.40.50.2300:FF:000018">
    <property type="entry name" value="DNA-binding transcriptional regulator NtrC"/>
    <property type="match status" value="1"/>
</dbReference>
<keyword evidence="1 6" id="KW-0597">Phosphoprotein</keyword>
<reference evidence="9 10" key="1">
    <citation type="journal article" date="2016" name="Nat. Commun.">
        <title>Thousands of microbial genomes shed light on interconnected biogeochemical processes in an aquifer system.</title>
        <authorList>
            <person name="Anantharaman K."/>
            <person name="Brown C.T."/>
            <person name="Hug L.A."/>
            <person name="Sharon I."/>
            <person name="Castelle C.J."/>
            <person name="Probst A.J."/>
            <person name="Thomas B.C."/>
            <person name="Singh A."/>
            <person name="Wilkins M.J."/>
            <person name="Karaoz U."/>
            <person name="Brodie E.L."/>
            <person name="Williams K.H."/>
            <person name="Hubbard S.S."/>
            <person name="Banfield J.F."/>
        </authorList>
    </citation>
    <scope>NUCLEOTIDE SEQUENCE [LARGE SCALE GENOMIC DNA]</scope>
</reference>
<dbReference type="InterPro" id="IPR025944">
    <property type="entry name" value="Sigma_54_int_dom_CS"/>
</dbReference>
<keyword evidence="5" id="KW-0804">Transcription</keyword>
<dbReference type="STRING" id="1817883.A3G31_01915"/>
<dbReference type="Proteomes" id="UP000178082">
    <property type="component" value="Unassembled WGS sequence"/>
</dbReference>
<feature type="domain" description="Response regulatory" evidence="8">
    <location>
        <begin position="3"/>
        <end position="117"/>
    </location>
</feature>
<dbReference type="Pfam" id="PF25601">
    <property type="entry name" value="AAA_lid_14"/>
    <property type="match status" value="1"/>
</dbReference>
<dbReference type="InterPro" id="IPR002197">
    <property type="entry name" value="HTH_Fis"/>
</dbReference>
<dbReference type="Pfam" id="PF00158">
    <property type="entry name" value="Sigma54_activat"/>
    <property type="match status" value="1"/>
</dbReference>
<dbReference type="FunFam" id="3.40.50.300:FF:000006">
    <property type="entry name" value="DNA-binding transcriptional regulator NtrC"/>
    <property type="match status" value="1"/>
</dbReference>
<dbReference type="PROSITE" id="PS50045">
    <property type="entry name" value="SIGMA54_INTERACT_4"/>
    <property type="match status" value="1"/>
</dbReference>
<evidence type="ECO:0000313" key="10">
    <source>
        <dbReference type="Proteomes" id="UP000178082"/>
    </source>
</evidence>
<dbReference type="Gene3D" id="1.10.8.60">
    <property type="match status" value="1"/>
</dbReference>
<evidence type="ECO:0000256" key="4">
    <source>
        <dbReference type="ARBA" id="ARBA00023015"/>
    </source>
</evidence>
<evidence type="ECO:0000256" key="3">
    <source>
        <dbReference type="ARBA" id="ARBA00022840"/>
    </source>
</evidence>
<dbReference type="InterPro" id="IPR011006">
    <property type="entry name" value="CheY-like_superfamily"/>
</dbReference>
<dbReference type="InterPro" id="IPR002078">
    <property type="entry name" value="Sigma_54_int"/>
</dbReference>
<dbReference type="CDD" id="cd00009">
    <property type="entry name" value="AAA"/>
    <property type="match status" value="1"/>
</dbReference>
<dbReference type="PANTHER" id="PTHR32071">
    <property type="entry name" value="TRANSCRIPTIONAL REGULATORY PROTEIN"/>
    <property type="match status" value="1"/>
</dbReference>
<dbReference type="GO" id="GO:0043565">
    <property type="term" value="F:sequence-specific DNA binding"/>
    <property type="evidence" value="ECO:0007669"/>
    <property type="project" value="InterPro"/>
</dbReference>
<protein>
    <recommendedName>
        <fullName evidence="11">Two-component system response regulator</fullName>
    </recommendedName>
</protein>
<dbReference type="InterPro" id="IPR025662">
    <property type="entry name" value="Sigma_54_int_dom_ATP-bd_1"/>
</dbReference>
<evidence type="ECO:0000256" key="5">
    <source>
        <dbReference type="ARBA" id="ARBA00023163"/>
    </source>
</evidence>
<evidence type="ECO:0000259" key="7">
    <source>
        <dbReference type="PROSITE" id="PS50045"/>
    </source>
</evidence>